<protein>
    <submittedName>
        <fullName evidence="2">Uncharacterized protein</fullName>
    </submittedName>
</protein>
<comment type="caution">
    <text evidence="2">The sequence shown here is derived from an EMBL/GenBank/DDBJ whole genome shotgun (WGS) entry which is preliminary data.</text>
</comment>
<dbReference type="AlphaFoldDB" id="A0AAV7W6I5"/>
<dbReference type="Proteomes" id="UP001066276">
    <property type="component" value="Chromosome 1_2"/>
</dbReference>
<sequence>MVHPPAGAPGSPQAFKCQRRAQAVNLRGSAAIRRPSPGQAEFLLPALNGKPPPPMWCAAPSTLLGGRRWSSAKMARPSEGAPGSPLAPPRCAGLGTTPTKSPKIRKLRILFDEAPNFSAQVHAAANDDAEDV</sequence>
<gene>
    <name evidence="2" type="ORF">NDU88_003880</name>
</gene>
<evidence type="ECO:0000313" key="3">
    <source>
        <dbReference type="Proteomes" id="UP001066276"/>
    </source>
</evidence>
<feature type="region of interest" description="Disordered" evidence="1">
    <location>
        <begin position="69"/>
        <end position="100"/>
    </location>
</feature>
<keyword evidence="3" id="KW-1185">Reference proteome</keyword>
<evidence type="ECO:0000313" key="2">
    <source>
        <dbReference type="EMBL" id="KAJ1208495.1"/>
    </source>
</evidence>
<name>A0AAV7W6I5_PLEWA</name>
<accession>A0AAV7W6I5</accession>
<dbReference type="EMBL" id="JANPWB010000002">
    <property type="protein sequence ID" value="KAJ1208495.1"/>
    <property type="molecule type" value="Genomic_DNA"/>
</dbReference>
<evidence type="ECO:0000256" key="1">
    <source>
        <dbReference type="SAM" id="MobiDB-lite"/>
    </source>
</evidence>
<proteinExistence type="predicted"/>
<organism evidence="2 3">
    <name type="scientific">Pleurodeles waltl</name>
    <name type="common">Iberian ribbed newt</name>
    <dbReference type="NCBI Taxonomy" id="8319"/>
    <lineage>
        <taxon>Eukaryota</taxon>
        <taxon>Metazoa</taxon>
        <taxon>Chordata</taxon>
        <taxon>Craniata</taxon>
        <taxon>Vertebrata</taxon>
        <taxon>Euteleostomi</taxon>
        <taxon>Amphibia</taxon>
        <taxon>Batrachia</taxon>
        <taxon>Caudata</taxon>
        <taxon>Salamandroidea</taxon>
        <taxon>Salamandridae</taxon>
        <taxon>Pleurodelinae</taxon>
        <taxon>Pleurodeles</taxon>
    </lineage>
</organism>
<reference evidence="2" key="1">
    <citation type="journal article" date="2022" name="bioRxiv">
        <title>Sequencing and chromosome-scale assembly of the giantPleurodeles waltlgenome.</title>
        <authorList>
            <person name="Brown T."/>
            <person name="Elewa A."/>
            <person name="Iarovenko S."/>
            <person name="Subramanian E."/>
            <person name="Araus A.J."/>
            <person name="Petzold A."/>
            <person name="Susuki M."/>
            <person name="Suzuki K.-i.T."/>
            <person name="Hayashi T."/>
            <person name="Toyoda A."/>
            <person name="Oliveira C."/>
            <person name="Osipova E."/>
            <person name="Leigh N.D."/>
            <person name="Simon A."/>
            <person name="Yun M.H."/>
        </authorList>
    </citation>
    <scope>NUCLEOTIDE SEQUENCE</scope>
    <source>
        <strain evidence="2">20211129_DDA</strain>
        <tissue evidence="2">Liver</tissue>
    </source>
</reference>